<keyword evidence="2" id="KW-1185">Reference proteome</keyword>
<name>A0ABP9WPA0_9GAMM</name>
<dbReference type="EMBL" id="BAABRT010000004">
    <property type="protein sequence ID" value="GAA5524123.1"/>
    <property type="molecule type" value="Genomic_DNA"/>
</dbReference>
<accession>A0ABP9WPA0</accession>
<reference evidence="1 2" key="1">
    <citation type="submission" date="2024-02" db="EMBL/GenBank/DDBJ databases">
        <title>Microbulbifer aestuariivivens NBRC 112533.</title>
        <authorList>
            <person name="Ichikawa N."/>
            <person name="Katano-Makiyama Y."/>
            <person name="Hidaka K."/>
        </authorList>
    </citation>
    <scope>NUCLEOTIDE SEQUENCE [LARGE SCALE GENOMIC DNA]</scope>
    <source>
        <strain evidence="1 2">NBRC 112533</strain>
    </source>
</reference>
<organism evidence="1 2">
    <name type="scientific">Microbulbifer aestuariivivens</name>
    <dbReference type="NCBI Taxonomy" id="1908308"/>
    <lineage>
        <taxon>Bacteria</taxon>
        <taxon>Pseudomonadati</taxon>
        <taxon>Pseudomonadota</taxon>
        <taxon>Gammaproteobacteria</taxon>
        <taxon>Cellvibrionales</taxon>
        <taxon>Microbulbiferaceae</taxon>
        <taxon>Microbulbifer</taxon>
    </lineage>
</organism>
<proteinExistence type="predicted"/>
<evidence type="ECO:0000313" key="2">
    <source>
        <dbReference type="Proteomes" id="UP001408594"/>
    </source>
</evidence>
<gene>
    <name evidence="1" type="ORF">Maes01_00677</name>
</gene>
<sequence>MAEGQIAGAKAGKAADNRIADRVGATDMKNDRVLSQCVARRGLALCLSLAAIFASIGAGAAPRLSETEAGRQVMVNYIIHFAHHVQWPIEAFTGTGGPFRFCIIGEGSMREPLWARLKHQSIDGRRPLVETLEPGELRRARDCQVLLMQALPRVDQLEMIGAMQYFPVLTISDSPRFAAVGGMVEFAGSGAQVSLRLNQTMLERAELKTGTSLFRLARHMP</sequence>
<protein>
    <recommendedName>
        <fullName evidence="3">YfiR family protein</fullName>
    </recommendedName>
</protein>
<evidence type="ECO:0008006" key="3">
    <source>
        <dbReference type="Google" id="ProtNLM"/>
    </source>
</evidence>
<evidence type="ECO:0000313" key="1">
    <source>
        <dbReference type="EMBL" id="GAA5524123.1"/>
    </source>
</evidence>
<dbReference type="Pfam" id="PF13689">
    <property type="entry name" value="DUF4154"/>
    <property type="match status" value="1"/>
</dbReference>
<comment type="caution">
    <text evidence="1">The sequence shown here is derived from an EMBL/GenBank/DDBJ whole genome shotgun (WGS) entry which is preliminary data.</text>
</comment>
<dbReference type="InterPro" id="IPR025293">
    <property type="entry name" value="YfiR/HmsC-like"/>
</dbReference>
<dbReference type="Proteomes" id="UP001408594">
    <property type="component" value="Unassembled WGS sequence"/>
</dbReference>